<evidence type="ECO:0000313" key="3">
    <source>
        <dbReference type="EMBL" id="KAK1642047.1"/>
    </source>
</evidence>
<dbReference type="PANTHER" id="PTHR32133">
    <property type="entry name" value="OS07G0120400 PROTEIN"/>
    <property type="match status" value="1"/>
</dbReference>
<reference evidence="3" key="1">
    <citation type="submission" date="2023-07" db="EMBL/GenBank/DDBJ databases">
        <title>A chromosome-level genome assembly of Lolium multiflorum.</title>
        <authorList>
            <person name="Chen Y."/>
            <person name="Copetti D."/>
            <person name="Kolliker R."/>
            <person name="Studer B."/>
        </authorList>
    </citation>
    <scope>NUCLEOTIDE SEQUENCE</scope>
    <source>
        <strain evidence="3">02402/16</strain>
        <tissue evidence="3">Leaf</tissue>
    </source>
</reference>
<evidence type="ECO:0000259" key="2">
    <source>
        <dbReference type="Pfam" id="PF23635"/>
    </source>
</evidence>
<organism evidence="3 4">
    <name type="scientific">Lolium multiflorum</name>
    <name type="common">Italian ryegrass</name>
    <name type="synonym">Lolium perenne subsp. multiflorum</name>
    <dbReference type="NCBI Taxonomy" id="4521"/>
    <lineage>
        <taxon>Eukaryota</taxon>
        <taxon>Viridiplantae</taxon>
        <taxon>Streptophyta</taxon>
        <taxon>Embryophyta</taxon>
        <taxon>Tracheophyta</taxon>
        <taxon>Spermatophyta</taxon>
        <taxon>Magnoliopsida</taxon>
        <taxon>Liliopsida</taxon>
        <taxon>Poales</taxon>
        <taxon>Poaceae</taxon>
        <taxon>BOP clade</taxon>
        <taxon>Pooideae</taxon>
        <taxon>Poodae</taxon>
        <taxon>Poeae</taxon>
        <taxon>Poeae Chloroplast Group 2 (Poeae type)</taxon>
        <taxon>Loliodinae</taxon>
        <taxon>Loliinae</taxon>
        <taxon>Lolium</taxon>
    </lineage>
</organism>
<evidence type="ECO:0008006" key="5">
    <source>
        <dbReference type="Google" id="ProtNLM"/>
    </source>
</evidence>
<keyword evidence="4" id="KW-1185">Reference proteome</keyword>
<dbReference type="EMBL" id="JAUUTY010000004">
    <property type="protein sequence ID" value="KAK1642047.1"/>
    <property type="molecule type" value="Genomic_DNA"/>
</dbReference>
<evidence type="ECO:0000313" key="4">
    <source>
        <dbReference type="Proteomes" id="UP001231189"/>
    </source>
</evidence>
<gene>
    <name evidence="3" type="ORF">QYE76_059852</name>
</gene>
<protein>
    <recommendedName>
        <fullName evidence="5">F-box domain-containing protein</fullName>
    </recommendedName>
</protein>
<comment type="caution">
    <text evidence="3">The sequence shown here is derived from an EMBL/GenBank/DDBJ whole genome shotgun (WGS) entry which is preliminary data.</text>
</comment>
<dbReference type="InterPro" id="IPR056594">
    <property type="entry name" value="AT5G49610-like_b-prop"/>
</dbReference>
<dbReference type="InterPro" id="IPR001810">
    <property type="entry name" value="F-box_dom"/>
</dbReference>
<feature type="domain" description="F-box protein AT5G49610-like beta-propeller" evidence="2">
    <location>
        <begin position="104"/>
        <end position="353"/>
    </location>
</feature>
<evidence type="ECO:0000259" key="1">
    <source>
        <dbReference type="Pfam" id="PF00646"/>
    </source>
</evidence>
<name>A0AAD8W5W4_LOLMU</name>
<dbReference type="Pfam" id="PF00646">
    <property type="entry name" value="F-box"/>
    <property type="match status" value="1"/>
</dbReference>
<sequence length="391" mass="42918">MSTPPPPLPLVEDLIREVLLRLPPDDPACLPRASLACKAWRRILTDARFLRRYCEHHRAPPMLGFLRNTDGRGDFSYTHVARFVPTSSFRPAVATCRGLYAIAARHGRVLLHTDPYAGPPSLVVWDPVTDEQCAVPPLPEAAQSQVCFNAVVLCAAAGCDHLDCHGGPFAVAYVGLPDQERSTFACLYSSEAGEWGEPAMLEEAAATSVKSPGVLVGNAVYFTCIHQVTPRIVEYDMGRGELSVIDLPSTHRCQPGAVLTVTEDGKLGFAGLHRLSLYLWSREAGPDGAVAWTQRRVIQLDKMLLHFHLGSVPVWHVPSLIGFADGTGVVFVKTETGRVFSVELESGRYQKISFPRFYNGDPGQEPIIIPYMSFYTPDRGKGRSLHCPEEA</sequence>
<dbReference type="PANTHER" id="PTHR32133:SF390">
    <property type="entry name" value="F-BOX DOMAIN-CONTAINING PROTEIN"/>
    <property type="match status" value="1"/>
</dbReference>
<dbReference type="SUPFAM" id="SSF81383">
    <property type="entry name" value="F-box domain"/>
    <property type="match status" value="1"/>
</dbReference>
<dbReference type="AlphaFoldDB" id="A0AAD8W5W4"/>
<feature type="domain" description="F-box" evidence="1">
    <location>
        <begin position="10"/>
        <end position="51"/>
    </location>
</feature>
<dbReference type="InterPro" id="IPR036047">
    <property type="entry name" value="F-box-like_dom_sf"/>
</dbReference>
<accession>A0AAD8W5W4</accession>
<dbReference type="Pfam" id="PF23635">
    <property type="entry name" value="Beta-prop_AT5G49610-like"/>
    <property type="match status" value="1"/>
</dbReference>
<proteinExistence type="predicted"/>
<dbReference type="Proteomes" id="UP001231189">
    <property type="component" value="Unassembled WGS sequence"/>
</dbReference>